<dbReference type="Proteomes" id="UP000229615">
    <property type="component" value="Unassembled WGS sequence"/>
</dbReference>
<dbReference type="SUPFAM" id="SSF58014">
    <property type="entry name" value="Coiled-coil domain of nucleotide exchange factor GrpE"/>
    <property type="match status" value="1"/>
</dbReference>
<dbReference type="PANTHER" id="PTHR21237:SF23">
    <property type="entry name" value="GRPE PROTEIN HOMOLOG, MITOCHONDRIAL"/>
    <property type="match status" value="1"/>
</dbReference>
<dbReference type="GO" id="GO:0005737">
    <property type="term" value="C:cytoplasm"/>
    <property type="evidence" value="ECO:0007669"/>
    <property type="project" value="UniProtKB-SubCell"/>
</dbReference>
<dbReference type="PROSITE" id="PS01071">
    <property type="entry name" value="GRPE"/>
    <property type="match status" value="1"/>
</dbReference>
<comment type="caution">
    <text evidence="6">The sequence shown here is derived from an EMBL/GenBank/DDBJ whole genome shotgun (WGS) entry which is preliminary data.</text>
</comment>
<dbReference type="InterPro" id="IPR013805">
    <property type="entry name" value="GrpE_CC"/>
</dbReference>
<keyword evidence="2 3" id="KW-0143">Chaperone</keyword>
<dbReference type="Gene3D" id="3.90.20.20">
    <property type="match status" value="1"/>
</dbReference>
<evidence type="ECO:0000256" key="1">
    <source>
        <dbReference type="ARBA" id="ARBA00009054"/>
    </source>
</evidence>
<gene>
    <name evidence="3 6" type="primary">grpE</name>
    <name evidence="6" type="ORF">COU09_02085</name>
</gene>
<keyword evidence="3" id="KW-0963">Cytoplasm</keyword>
<dbReference type="GO" id="GO:0000774">
    <property type="term" value="F:adenyl-nucleotide exchange factor activity"/>
    <property type="evidence" value="ECO:0007669"/>
    <property type="project" value="InterPro"/>
</dbReference>
<proteinExistence type="inferred from homology"/>
<dbReference type="InterPro" id="IPR000740">
    <property type="entry name" value="GrpE"/>
</dbReference>
<dbReference type="HAMAP" id="MF_01151">
    <property type="entry name" value="GrpE"/>
    <property type="match status" value="1"/>
</dbReference>
<evidence type="ECO:0000256" key="3">
    <source>
        <dbReference type="HAMAP-Rule" id="MF_01151"/>
    </source>
</evidence>
<dbReference type="AlphaFoldDB" id="A0A2H0UPX8"/>
<evidence type="ECO:0000313" key="6">
    <source>
        <dbReference type="EMBL" id="PIR88441.1"/>
    </source>
</evidence>
<keyword evidence="3 4" id="KW-0346">Stress response</keyword>
<dbReference type="GO" id="GO:0042803">
    <property type="term" value="F:protein homodimerization activity"/>
    <property type="evidence" value="ECO:0007669"/>
    <property type="project" value="InterPro"/>
</dbReference>
<dbReference type="GO" id="GO:0051087">
    <property type="term" value="F:protein-folding chaperone binding"/>
    <property type="evidence" value="ECO:0007669"/>
    <property type="project" value="InterPro"/>
</dbReference>
<comment type="similarity">
    <text evidence="1 3 5">Belongs to the GrpE family.</text>
</comment>
<accession>A0A2H0UPX8</accession>
<comment type="subunit">
    <text evidence="3">Homodimer.</text>
</comment>
<comment type="subcellular location">
    <subcellularLocation>
        <location evidence="3">Cytoplasm</location>
    </subcellularLocation>
</comment>
<evidence type="ECO:0000256" key="5">
    <source>
        <dbReference type="RuleBase" id="RU004478"/>
    </source>
</evidence>
<comment type="function">
    <text evidence="3 4">Participates actively in the response to hyperosmotic and heat shock by preventing the aggregation of stress-denatured proteins, in association with DnaK and GrpE. It is the nucleotide exchange factor for DnaK and may function as a thermosensor. Unfolded proteins bind initially to DnaJ; upon interaction with the DnaJ-bound protein, DnaK hydrolyzes its bound ATP, resulting in the formation of a stable complex. GrpE releases ADP from DnaK; ATP binding to DnaK triggers the release of the substrate protein, thus completing the reaction cycle. Several rounds of ATP-dependent interactions between DnaJ, DnaK and GrpE are required for fully efficient folding.</text>
</comment>
<dbReference type="Pfam" id="PF01025">
    <property type="entry name" value="GrpE"/>
    <property type="match status" value="1"/>
</dbReference>
<protein>
    <recommendedName>
        <fullName evidence="3 4">Protein GrpE</fullName>
    </recommendedName>
    <alternativeName>
        <fullName evidence="3">HSP-70 cofactor</fullName>
    </alternativeName>
</protein>
<reference evidence="7" key="1">
    <citation type="submission" date="2017-09" db="EMBL/GenBank/DDBJ databases">
        <title>Depth-based differentiation of microbial function through sediment-hosted aquifers and enrichment of novel symbionts in the deep terrestrial subsurface.</title>
        <authorList>
            <person name="Probst A.J."/>
            <person name="Ladd B."/>
            <person name="Jarett J.K."/>
            <person name="Geller-Mcgrath D.E."/>
            <person name="Sieber C.M.K."/>
            <person name="Emerson J.B."/>
            <person name="Anantharaman K."/>
            <person name="Thomas B.C."/>
            <person name="Malmstrom R."/>
            <person name="Stieglmeier M."/>
            <person name="Klingl A."/>
            <person name="Woyke T."/>
            <person name="Ryan C.M."/>
            <person name="Banfield J.F."/>
        </authorList>
    </citation>
    <scope>NUCLEOTIDE SEQUENCE [LARGE SCALE GENOMIC DNA]</scope>
</reference>
<evidence type="ECO:0000256" key="2">
    <source>
        <dbReference type="ARBA" id="ARBA00023186"/>
    </source>
</evidence>
<name>A0A2H0UPX8_9BACT</name>
<organism evidence="6 7">
    <name type="scientific">Candidatus Harrisonbacteria bacterium CG10_big_fil_rev_8_21_14_0_10_44_23</name>
    <dbReference type="NCBI Taxonomy" id="1974585"/>
    <lineage>
        <taxon>Bacteria</taxon>
        <taxon>Candidatus Harrisoniibacteriota</taxon>
    </lineage>
</organism>
<evidence type="ECO:0000313" key="7">
    <source>
        <dbReference type="Proteomes" id="UP000229615"/>
    </source>
</evidence>
<dbReference type="PANTHER" id="PTHR21237">
    <property type="entry name" value="GRPE PROTEIN"/>
    <property type="match status" value="1"/>
</dbReference>
<dbReference type="InterPro" id="IPR009012">
    <property type="entry name" value="GrpE_head"/>
</dbReference>
<dbReference type="SUPFAM" id="SSF51064">
    <property type="entry name" value="Head domain of nucleotide exchange factor GrpE"/>
    <property type="match status" value="1"/>
</dbReference>
<sequence>MKKEKKNKPAEDLLGSVRAEKDEYLAGWQRAKADLINYRNEEAERFDKVRKFALEDLIMEMLIVLDSFAIAIQSAKEEADRQGMEMIKSQLVDVLRRRGLEIIETKVGDEFNPEIHEAIEEVAGEDSDSGKIIEITSVGYRLNGKIIKATKVKVGK</sequence>
<dbReference type="PRINTS" id="PR00773">
    <property type="entry name" value="GRPEPROTEIN"/>
</dbReference>
<dbReference type="EMBL" id="PFBB01000023">
    <property type="protein sequence ID" value="PIR88441.1"/>
    <property type="molecule type" value="Genomic_DNA"/>
</dbReference>
<dbReference type="GO" id="GO:0006457">
    <property type="term" value="P:protein folding"/>
    <property type="evidence" value="ECO:0007669"/>
    <property type="project" value="InterPro"/>
</dbReference>
<evidence type="ECO:0000256" key="4">
    <source>
        <dbReference type="RuleBase" id="RU000639"/>
    </source>
</evidence>
<dbReference type="CDD" id="cd00446">
    <property type="entry name" value="GrpE"/>
    <property type="match status" value="1"/>
</dbReference>
<dbReference type="Gene3D" id="2.30.22.10">
    <property type="entry name" value="Head domain of nucleotide exchange factor GrpE"/>
    <property type="match status" value="1"/>
</dbReference>
<dbReference type="GO" id="GO:0051082">
    <property type="term" value="F:unfolded protein binding"/>
    <property type="evidence" value="ECO:0007669"/>
    <property type="project" value="TreeGrafter"/>
</dbReference>